<keyword evidence="2" id="KW-1185">Reference proteome</keyword>
<feature type="non-terminal residue" evidence="1">
    <location>
        <position position="1"/>
    </location>
</feature>
<gene>
    <name evidence="1" type="ORF">RPERSI_LOCUS11345</name>
</gene>
<organism evidence="1 2">
    <name type="scientific">Racocetra persica</name>
    <dbReference type="NCBI Taxonomy" id="160502"/>
    <lineage>
        <taxon>Eukaryota</taxon>
        <taxon>Fungi</taxon>
        <taxon>Fungi incertae sedis</taxon>
        <taxon>Mucoromycota</taxon>
        <taxon>Glomeromycotina</taxon>
        <taxon>Glomeromycetes</taxon>
        <taxon>Diversisporales</taxon>
        <taxon>Gigasporaceae</taxon>
        <taxon>Racocetra</taxon>
    </lineage>
</organism>
<dbReference type="EMBL" id="CAJVQC010023274">
    <property type="protein sequence ID" value="CAG8721604.1"/>
    <property type="molecule type" value="Genomic_DNA"/>
</dbReference>
<protein>
    <submittedName>
        <fullName evidence="1">5941_t:CDS:1</fullName>
    </submittedName>
</protein>
<reference evidence="1" key="1">
    <citation type="submission" date="2021-06" db="EMBL/GenBank/DDBJ databases">
        <authorList>
            <person name="Kallberg Y."/>
            <person name="Tangrot J."/>
            <person name="Rosling A."/>
        </authorList>
    </citation>
    <scope>NUCLEOTIDE SEQUENCE</scope>
    <source>
        <strain evidence="1">MA461A</strain>
    </source>
</reference>
<evidence type="ECO:0000313" key="1">
    <source>
        <dbReference type="EMBL" id="CAG8721604.1"/>
    </source>
</evidence>
<dbReference type="Proteomes" id="UP000789920">
    <property type="component" value="Unassembled WGS sequence"/>
</dbReference>
<feature type="non-terminal residue" evidence="1">
    <location>
        <position position="556"/>
    </location>
</feature>
<evidence type="ECO:0000313" key="2">
    <source>
        <dbReference type="Proteomes" id="UP000789920"/>
    </source>
</evidence>
<sequence length="556" mass="62821">RSLSDEEIVDICTCVNRPERERLTLRKKHLPMSHEQKKEQLRSKKLENFFGEQPPRAQPTGIAGISHRKLRNFFGQRPPSELISSNLTDYFPGHATEDLERSARRSMIRASRRMSSASRTSRTRSRRISRTFEDPNSRLKIIMDVPSTTNKSTDNSTRNSLVNIKPNSFNKQIMQQRHESGQASNRTPGVDINAVGSLDGTSIYDVDLDSVEDKPWRKPGADITDYFNYGFNEYTWKAYCAKQKQMREDQHSRKKIHVYESKQEVNSLPPELQSISQPQSGLDHPRFQQQRGRGRRGRDQDDSVIQVVSSEREAALEELEPIPPPTMDGPQNEDYGMDANGYPHDFQEYVRLGPPMGMRMFPPPDMQMGPPPPFFMGNPEMPPTGPMGFDPTYQGGQPMRRMMRPTGMPGGMPGMATRMPPTMPGGMPGGMPGMPRGMPGMPAGMVGRGRGIAMDERPFFSMDDQSWEMENRNTQTFRPGFAGRPPTGPMHGNRSDFHDWEHSPPPDAPYSHRMRPSFRPNAPPTGPAEQSHHRNLVSSVDSPSSDRGEEENRSTS</sequence>
<name>A0ACA9PTD1_9GLOM</name>
<accession>A0ACA9PTD1</accession>
<proteinExistence type="predicted"/>
<comment type="caution">
    <text evidence="1">The sequence shown here is derived from an EMBL/GenBank/DDBJ whole genome shotgun (WGS) entry which is preliminary data.</text>
</comment>